<dbReference type="PROSITE" id="PS51075">
    <property type="entry name" value="MH1"/>
    <property type="match status" value="1"/>
</dbReference>
<name>A0A6P8XVP8_DROAB</name>
<dbReference type="GO" id="GO:0046872">
    <property type="term" value="F:metal ion binding"/>
    <property type="evidence" value="ECO:0007669"/>
    <property type="project" value="UniProtKB-KW"/>
</dbReference>
<feature type="compositionally biased region" description="Low complexity" evidence="8">
    <location>
        <begin position="411"/>
        <end position="434"/>
    </location>
</feature>
<keyword evidence="5 7" id="KW-0804">Transcription</keyword>
<evidence type="ECO:0000256" key="8">
    <source>
        <dbReference type="SAM" id="MobiDB-lite"/>
    </source>
</evidence>
<evidence type="ECO:0000256" key="4">
    <source>
        <dbReference type="ARBA" id="ARBA00023015"/>
    </source>
</evidence>
<dbReference type="GO" id="GO:0070411">
    <property type="term" value="F:I-SMAD binding"/>
    <property type="evidence" value="ECO:0007669"/>
    <property type="project" value="TreeGrafter"/>
</dbReference>
<dbReference type="InterPro" id="IPR008984">
    <property type="entry name" value="SMAD_FHA_dom_sf"/>
</dbReference>
<gene>
    <name evidence="12" type="primary">LOC117576644</name>
</gene>
<dbReference type="GO" id="GO:0005737">
    <property type="term" value="C:cytoplasm"/>
    <property type="evidence" value="ECO:0007669"/>
    <property type="project" value="UniProtKB-SubCell"/>
</dbReference>
<evidence type="ECO:0000256" key="1">
    <source>
        <dbReference type="ARBA" id="ARBA00005545"/>
    </source>
</evidence>
<dbReference type="InterPro" id="IPR036578">
    <property type="entry name" value="SMAD_MH1_sf"/>
</dbReference>
<dbReference type="Gene3D" id="2.60.200.10">
    <property type="match status" value="1"/>
</dbReference>
<proteinExistence type="inferred from homology"/>
<dbReference type="GO" id="GO:0050793">
    <property type="term" value="P:regulation of developmental process"/>
    <property type="evidence" value="ECO:0007669"/>
    <property type="project" value="UniProtKB-ARBA"/>
</dbReference>
<dbReference type="Pfam" id="PF03165">
    <property type="entry name" value="MH1"/>
    <property type="match status" value="1"/>
</dbReference>
<evidence type="ECO:0000256" key="2">
    <source>
        <dbReference type="ARBA" id="ARBA00022723"/>
    </source>
</evidence>
<dbReference type="SUPFAM" id="SSF56366">
    <property type="entry name" value="SMAD MH1 domain"/>
    <property type="match status" value="1"/>
</dbReference>
<keyword evidence="11" id="KW-1185">Reference proteome</keyword>
<organism evidence="11 12">
    <name type="scientific">Drosophila albomicans</name>
    <name type="common">Fruit fly</name>
    <dbReference type="NCBI Taxonomy" id="7291"/>
    <lineage>
        <taxon>Eukaryota</taxon>
        <taxon>Metazoa</taxon>
        <taxon>Ecdysozoa</taxon>
        <taxon>Arthropoda</taxon>
        <taxon>Hexapoda</taxon>
        <taxon>Insecta</taxon>
        <taxon>Pterygota</taxon>
        <taxon>Neoptera</taxon>
        <taxon>Endopterygota</taxon>
        <taxon>Diptera</taxon>
        <taxon>Brachycera</taxon>
        <taxon>Muscomorpha</taxon>
        <taxon>Ephydroidea</taxon>
        <taxon>Drosophilidae</taxon>
        <taxon>Drosophila</taxon>
    </lineage>
</organism>
<dbReference type="Pfam" id="PF03166">
    <property type="entry name" value="MH2"/>
    <property type="match status" value="1"/>
</dbReference>
<dbReference type="Gene3D" id="3.90.520.10">
    <property type="entry name" value="SMAD MH1 domain"/>
    <property type="match status" value="1"/>
</dbReference>
<dbReference type="GO" id="GO:0009791">
    <property type="term" value="P:post-embryonic development"/>
    <property type="evidence" value="ECO:0007669"/>
    <property type="project" value="UniProtKB-ARBA"/>
</dbReference>
<dbReference type="PANTHER" id="PTHR13703">
    <property type="entry name" value="SMAD"/>
    <property type="match status" value="1"/>
</dbReference>
<keyword evidence="7" id="KW-0963">Cytoplasm</keyword>
<dbReference type="CTD" id="42059"/>
<dbReference type="GO" id="GO:0060395">
    <property type="term" value="P:SMAD protein signal transduction"/>
    <property type="evidence" value="ECO:0007669"/>
    <property type="project" value="TreeGrafter"/>
</dbReference>
<evidence type="ECO:0000259" key="9">
    <source>
        <dbReference type="PROSITE" id="PS51075"/>
    </source>
</evidence>
<evidence type="ECO:0000259" key="10">
    <source>
        <dbReference type="PROSITE" id="PS51076"/>
    </source>
</evidence>
<dbReference type="GO" id="GO:0009653">
    <property type="term" value="P:anatomical structure morphogenesis"/>
    <property type="evidence" value="ECO:0007669"/>
    <property type="project" value="TreeGrafter"/>
</dbReference>
<evidence type="ECO:0000256" key="3">
    <source>
        <dbReference type="ARBA" id="ARBA00022833"/>
    </source>
</evidence>
<dbReference type="OrthoDB" id="5946219at2759"/>
<feature type="domain" description="MH2" evidence="10">
    <location>
        <begin position="468"/>
        <end position="637"/>
    </location>
</feature>
<dbReference type="PANTHER" id="PTHR13703:SF54">
    <property type="entry name" value="MOTHERS AGAINST DECAPENTAPLEGIC HOMOLOG"/>
    <property type="match status" value="1"/>
</dbReference>
<dbReference type="PROSITE" id="PS51076">
    <property type="entry name" value="MH2"/>
    <property type="match status" value="1"/>
</dbReference>
<dbReference type="InterPro" id="IPR013019">
    <property type="entry name" value="MAD_homology_MH1"/>
</dbReference>
<dbReference type="AlphaFoldDB" id="A0A6P8XVP8"/>
<feature type="domain" description="MH1" evidence="9">
    <location>
        <begin position="234"/>
        <end position="374"/>
    </location>
</feature>
<dbReference type="InterPro" id="IPR003619">
    <property type="entry name" value="MAD_homology1_Dwarfin-type"/>
</dbReference>
<comment type="subcellular location">
    <subcellularLocation>
        <location evidence="7">Cytoplasm</location>
    </subcellularLocation>
    <subcellularLocation>
        <location evidence="7">Nucleus</location>
    </subcellularLocation>
</comment>
<dbReference type="RefSeq" id="XP_034117468.1">
    <property type="nucleotide sequence ID" value="XM_034261577.2"/>
</dbReference>
<reference evidence="12" key="1">
    <citation type="submission" date="2025-08" db="UniProtKB">
        <authorList>
            <consortium name="RefSeq"/>
        </authorList>
    </citation>
    <scope>IDENTIFICATION</scope>
    <source>
        <strain evidence="12">15112-1751.03</strain>
        <tissue evidence="12">Whole Adult</tissue>
    </source>
</reference>
<dbReference type="SMART" id="SM00524">
    <property type="entry name" value="DWB"/>
    <property type="match status" value="1"/>
</dbReference>
<dbReference type="CDD" id="cd10489">
    <property type="entry name" value="MH1_SMAD_6_7"/>
    <property type="match status" value="1"/>
</dbReference>
<dbReference type="InterPro" id="IPR017855">
    <property type="entry name" value="SMAD-like_dom_sf"/>
</dbReference>
<feature type="region of interest" description="Disordered" evidence="8">
    <location>
        <begin position="398"/>
        <end position="434"/>
    </location>
</feature>
<dbReference type="GO" id="GO:0140416">
    <property type="term" value="F:transcription regulator inhibitor activity"/>
    <property type="evidence" value="ECO:0007669"/>
    <property type="project" value="TreeGrafter"/>
</dbReference>
<dbReference type="GeneID" id="117576644"/>
<feature type="compositionally biased region" description="Basic residues" evidence="8">
    <location>
        <begin position="205"/>
        <end position="215"/>
    </location>
</feature>
<dbReference type="InterPro" id="IPR001132">
    <property type="entry name" value="SMAD_dom_Dwarfin-type"/>
</dbReference>
<dbReference type="InterPro" id="IPR013790">
    <property type="entry name" value="Dwarfin"/>
</dbReference>
<accession>A0A6P8XVP8</accession>
<keyword evidence="3" id="KW-0862">Zinc</keyword>
<comment type="similarity">
    <text evidence="1 7">Belongs to the dwarfin/SMAD family.</text>
</comment>
<feature type="compositionally biased region" description="Low complexity" evidence="8">
    <location>
        <begin position="187"/>
        <end position="199"/>
    </location>
</feature>
<evidence type="ECO:0000313" key="11">
    <source>
        <dbReference type="Proteomes" id="UP000515160"/>
    </source>
</evidence>
<dbReference type="GO" id="GO:0006357">
    <property type="term" value="P:regulation of transcription by RNA polymerase II"/>
    <property type="evidence" value="ECO:0007669"/>
    <property type="project" value="TreeGrafter"/>
</dbReference>
<keyword evidence="4 7" id="KW-0805">Transcription regulation</keyword>
<dbReference type="SMART" id="SM00523">
    <property type="entry name" value="DWA"/>
    <property type="match status" value="1"/>
</dbReference>
<dbReference type="Proteomes" id="UP000515160">
    <property type="component" value="Chromosome 2R"/>
</dbReference>
<dbReference type="GO" id="GO:0051239">
    <property type="term" value="P:regulation of multicellular organismal process"/>
    <property type="evidence" value="ECO:0007669"/>
    <property type="project" value="UniProtKB-ARBA"/>
</dbReference>
<feature type="region of interest" description="Disordered" evidence="8">
    <location>
        <begin position="182"/>
        <end position="223"/>
    </location>
</feature>
<dbReference type="GO" id="GO:0071144">
    <property type="term" value="C:heteromeric SMAD protein complex"/>
    <property type="evidence" value="ECO:0007669"/>
    <property type="project" value="TreeGrafter"/>
</dbReference>
<evidence type="ECO:0000313" key="12">
    <source>
        <dbReference type="RefSeq" id="XP_034117468.1"/>
    </source>
</evidence>
<dbReference type="GO" id="GO:0030154">
    <property type="term" value="P:cell differentiation"/>
    <property type="evidence" value="ECO:0007669"/>
    <property type="project" value="TreeGrafter"/>
</dbReference>
<feature type="region of interest" description="Disordered" evidence="8">
    <location>
        <begin position="134"/>
        <end position="161"/>
    </location>
</feature>
<evidence type="ECO:0000256" key="6">
    <source>
        <dbReference type="ARBA" id="ARBA00023242"/>
    </source>
</evidence>
<protein>
    <recommendedName>
        <fullName evidence="7">Mothers against decapentaplegic homolog</fullName>
        <shortName evidence="7">MAD homolog</shortName>
        <shortName evidence="7">Mothers against DPP homolog</shortName>
    </recommendedName>
    <alternativeName>
        <fullName evidence="7">SMAD family member</fullName>
    </alternativeName>
</protein>
<evidence type="ECO:0000256" key="7">
    <source>
        <dbReference type="RuleBase" id="RU361195"/>
    </source>
</evidence>
<evidence type="ECO:0000256" key="5">
    <source>
        <dbReference type="ARBA" id="ARBA00023163"/>
    </source>
</evidence>
<keyword evidence="2" id="KW-0479">Metal-binding</keyword>
<sequence>MIFPSEKKKELLRYASRNNPATCDAVGGMRMPMQQPQPQLLPHPRLPHTSVCCCPPMTPPPPYCLIACSVDYSSYQRLQQRQDQQQLITAVDAADDAVDAEMSASATSAMENSDSYMKSDCSYGSSAADLLSDENGPCPLPAYHPTQHPPHPHPHPHTEQPTRLLLPSTFAATAANMFRNCCGGGDSSSSSNGSITRTRPSPPVTRRHQLNRQRTQHSTPPTCPIHASRASAGGAVAAATATPVPATPMMRQRTLNQHLNALLKPFKNKQIAELLQAVKSRVDPPSKCNTLAANNNNNNSVINSSPSYLQCILIKCTSPLDEEQHVTTCQLFFWSDLRDASELRRLPICPSARDYVYTCCNPLHWYRIIHPIDTESAPPPYQRSKMLRLRDTAFYHHPLDSEGNTQNIERSSGGNSSSHHNNHSNSNSNNHSQSISSIFKQAESQLYVPSLESFTTDGKDRSACSKVWCQIAYWELSQRVGELFQAKKPAVNIYAEGPTDGSGESMCLRELGGKRPPTDAVQNTRLKVGLGVTLSMESGGDVWIYNRSNVPIFVDSPTLAESLDRVCKVMPGYCLKAFDTHRAQWLACKQSQHNQQLGPIDRFSMKISFAKGWGNTYKRQDVMGCPCWLEVHFTHLR</sequence>
<keyword evidence="6 7" id="KW-0539">Nucleus</keyword>
<dbReference type="SUPFAM" id="SSF49879">
    <property type="entry name" value="SMAD/FHA domain"/>
    <property type="match status" value="1"/>
</dbReference>